<protein>
    <recommendedName>
        <fullName evidence="2">ClpXP adapter protein SpxH</fullName>
    </recommendedName>
</protein>
<sequence length="305" mass="35005">MTLQNDQTNCDQTAGYCGPVEYTTKNVTPNPKKRVEIYVFIDPLCPECWGLEPILKKLLIEYGQYLTIRYVLSGNLTSLNKPMKTNVTDLAQIWEKAASRSGMSCDGDIWKEAPLSSLFMASIAIKAAELQGKRHGVMFLRKLRELLFLQKQNVTDEEVLAQCADEAGLDREEFLIDLHSKSAQKALKCDVEITKEMEVEENPTLVFFNERIEDEGVKVTGYYDYNIYVQILQEMVPETLVAAKPPTIQAFMERFQFVATKELSTVYNVSCEEMDKKMKKYMLKQIVELVPMKHGTFWRYIGKSK</sequence>
<comment type="similarity">
    <text evidence="2">Belongs to the SpxH family.</text>
</comment>
<comment type="function">
    <text evidence="2">Adapter protein required for efficient degradation of Spx by ClpXP under non-stress conditions. Interaction with Spx stabilizes Spx and exposes the C-terminus of Spx for recognition and proteolysis by ClpXP.</text>
</comment>
<dbReference type="Gene3D" id="3.40.30.10">
    <property type="entry name" value="Glutaredoxin"/>
    <property type="match status" value="1"/>
</dbReference>
<dbReference type="SUPFAM" id="SSF52833">
    <property type="entry name" value="Thioredoxin-like"/>
    <property type="match status" value="1"/>
</dbReference>
<reference evidence="4" key="1">
    <citation type="submission" date="2017-08" db="EMBL/GenBank/DDBJ databases">
        <authorList>
            <person name="Huang Z."/>
        </authorList>
    </citation>
    <scope>NUCLEOTIDE SEQUENCE [LARGE SCALE GENOMIC DNA]</scope>
    <source>
        <strain evidence="4">SA5d-4</strain>
    </source>
</reference>
<dbReference type="AlphaFoldDB" id="A0A263BX27"/>
<dbReference type="CDD" id="cd03025">
    <property type="entry name" value="DsbA_FrnE_like"/>
    <property type="match status" value="1"/>
</dbReference>
<dbReference type="PANTHER" id="PTHR13887">
    <property type="entry name" value="GLUTATHIONE S-TRANSFERASE KAPPA"/>
    <property type="match status" value="1"/>
</dbReference>
<dbReference type="GO" id="GO:0005737">
    <property type="term" value="C:cytoplasm"/>
    <property type="evidence" value="ECO:0007669"/>
    <property type="project" value="UniProtKB-SubCell"/>
</dbReference>
<dbReference type="EMBL" id="NPIA01000001">
    <property type="protein sequence ID" value="OZM58275.1"/>
    <property type="molecule type" value="Genomic_DNA"/>
</dbReference>
<dbReference type="Proteomes" id="UP000217083">
    <property type="component" value="Unassembled WGS sequence"/>
</dbReference>
<reference evidence="3 4" key="2">
    <citation type="submission" date="2017-09" db="EMBL/GenBank/DDBJ databases">
        <title>Bacillus patelloidae sp. nov., isolated from the intestinal tract of a marine limpet.</title>
        <authorList>
            <person name="Liu R."/>
            <person name="Dong C."/>
            <person name="Shao Z."/>
        </authorList>
    </citation>
    <scope>NUCLEOTIDE SEQUENCE [LARGE SCALE GENOMIC DNA]</scope>
    <source>
        <strain evidence="3 4">SA5d-4</strain>
    </source>
</reference>
<proteinExistence type="inferred from homology"/>
<organism evidence="3 4">
    <name type="scientific">Lottiidibacillus patelloidae</name>
    <dbReference type="NCBI Taxonomy" id="2670334"/>
    <lineage>
        <taxon>Bacteria</taxon>
        <taxon>Bacillati</taxon>
        <taxon>Bacillota</taxon>
        <taxon>Bacilli</taxon>
        <taxon>Bacillales</taxon>
        <taxon>Bacillaceae</taxon>
        <taxon>Lottiidibacillus</taxon>
    </lineage>
</organism>
<dbReference type="InterPro" id="IPR046404">
    <property type="entry name" value="Adapter_SpxH"/>
</dbReference>
<dbReference type="InterPro" id="IPR036249">
    <property type="entry name" value="Thioredoxin-like_sf"/>
</dbReference>
<comment type="subcellular location">
    <subcellularLocation>
        <location evidence="2">Cytoplasm</location>
    </subcellularLocation>
</comment>
<evidence type="ECO:0000256" key="1">
    <source>
        <dbReference type="ARBA" id="ARBA00022490"/>
    </source>
</evidence>
<accession>A0A263BX27</accession>
<dbReference type="Pfam" id="PF13743">
    <property type="entry name" value="Thioredoxin_5"/>
    <property type="match status" value="1"/>
</dbReference>
<evidence type="ECO:0000313" key="3">
    <source>
        <dbReference type="EMBL" id="OZM58275.1"/>
    </source>
</evidence>
<name>A0A263BX27_9BACI</name>
<evidence type="ECO:0000313" key="4">
    <source>
        <dbReference type="Proteomes" id="UP000217083"/>
    </source>
</evidence>
<gene>
    <name evidence="2" type="primary">spxH</name>
    <name evidence="3" type="ORF">CIB95_01510</name>
</gene>
<comment type="caution">
    <text evidence="3">The sequence shown here is derived from an EMBL/GenBank/DDBJ whole genome shotgun (WGS) entry which is preliminary data.</text>
</comment>
<keyword evidence="3" id="KW-0413">Isomerase</keyword>
<keyword evidence="4" id="KW-1185">Reference proteome</keyword>
<dbReference type="HAMAP" id="MF_02245">
    <property type="entry name" value="Adapter_SpxH"/>
    <property type="match status" value="1"/>
</dbReference>
<dbReference type="GO" id="GO:0016853">
    <property type="term" value="F:isomerase activity"/>
    <property type="evidence" value="ECO:0007669"/>
    <property type="project" value="UniProtKB-KW"/>
</dbReference>
<dbReference type="PANTHER" id="PTHR13887:SF47">
    <property type="entry name" value="CLPXP ADAPTER PROTEIN SPXH"/>
    <property type="match status" value="1"/>
</dbReference>
<dbReference type="RefSeq" id="WP_094920891.1">
    <property type="nucleotide sequence ID" value="NZ_NPIA01000001.1"/>
</dbReference>
<keyword evidence="1 2" id="KW-0963">Cytoplasm</keyword>
<comment type="subunit">
    <text evidence="2">Interacts with Spx.</text>
</comment>
<evidence type="ECO:0000256" key="2">
    <source>
        <dbReference type="HAMAP-Rule" id="MF_02245"/>
    </source>
</evidence>